<gene>
    <name evidence="1" type="ORF">ACFFN1_04135</name>
</gene>
<dbReference type="RefSeq" id="WP_376838874.1">
    <property type="nucleotide sequence ID" value="NZ_JBHMAU010000031.1"/>
</dbReference>
<evidence type="ECO:0000313" key="2">
    <source>
        <dbReference type="Proteomes" id="UP001589707"/>
    </source>
</evidence>
<keyword evidence="1" id="KW-0378">Hydrolase</keyword>
<dbReference type="PANTHER" id="PTHR10000:SF8">
    <property type="entry name" value="HAD SUPERFAMILY HYDROLASE-LIKE, TYPE 3"/>
    <property type="match status" value="1"/>
</dbReference>
<dbReference type="InterPro" id="IPR036412">
    <property type="entry name" value="HAD-like_sf"/>
</dbReference>
<dbReference type="Pfam" id="PF08282">
    <property type="entry name" value="Hydrolase_3"/>
    <property type="match status" value="1"/>
</dbReference>
<dbReference type="PANTHER" id="PTHR10000">
    <property type="entry name" value="PHOSPHOSERINE PHOSPHATASE"/>
    <property type="match status" value="1"/>
</dbReference>
<keyword evidence="2" id="KW-1185">Reference proteome</keyword>
<accession>A0ABV5WZM1</accession>
<dbReference type="InterPro" id="IPR023214">
    <property type="entry name" value="HAD_sf"/>
</dbReference>
<comment type="caution">
    <text evidence="1">The sequence shown here is derived from an EMBL/GenBank/DDBJ whole genome shotgun (WGS) entry which is preliminary data.</text>
</comment>
<dbReference type="Gene3D" id="3.40.50.1000">
    <property type="entry name" value="HAD superfamily/HAD-like"/>
    <property type="match status" value="1"/>
</dbReference>
<dbReference type="SUPFAM" id="SSF56784">
    <property type="entry name" value="HAD-like"/>
    <property type="match status" value="1"/>
</dbReference>
<evidence type="ECO:0000313" key="1">
    <source>
        <dbReference type="EMBL" id="MFB9775603.1"/>
    </source>
</evidence>
<protein>
    <submittedName>
        <fullName evidence="1">HAD hydrolase family protein</fullName>
    </submittedName>
</protein>
<dbReference type="Proteomes" id="UP001589707">
    <property type="component" value="Unassembled WGS sequence"/>
</dbReference>
<sequence>GDMPNDIEMLTWAGWGYAMADGHPTTLAAARAVAPAVHDGGITEAIRAFAAAAQRRNDGGSGEIVRISD</sequence>
<dbReference type="EMBL" id="JBHMAU010000031">
    <property type="protein sequence ID" value="MFB9775603.1"/>
    <property type="molecule type" value="Genomic_DNA"/>
</dbReference>
<organism evidence="1 2">
    <name type="scientific">Brevibacterium otitidis</name>
    <dbReference type="NCBI Taxonomy" id="53364"/>
    <lineage>
        <taxon>Bacteria</taxon>
        <taxon>Bacillati</taxon>
        <taxon>Actinomycetota</taxon>
        <taxon>Actinomycetes</taxon>
        <taxon>Micrococcales</taxon>
        <taxon>Brevibacteriaceae</taxon>
        <taxon>Brevibacterium</taxon>
    </lineage>
</organism>
<name>A0ABV5WZM1_9MICO</name>
<reference evidence="1 2" key="1">
    <citation type="submission" date="2024-09" db="EMBL/GenBank/DDBJ databases">
        <authorList>
            <person name="Sun Q."/>
            <person name="Mori K."/>
        </authorList>
    </citation>
    <scope>NUCLEOTIDE SEQUENCE [LARGE SCALE GENOMIC DNA]</scope>
    <source>
        <strain evidence="1 2">JCM 11683</strain>
    </source>
</reference>
<proteinExistence type="predicted"/>
<feature type="non-terminal residue" evidence="1">
    <location>
        <position position="1"/>
    </location>
</feature>
<dbReference type="GO" id="GO:0016787">
    <property type="term" value="F:hydrolase activity"/>
    <property type="evidence" value="ECO:0007669"/>
    <property type="project" value="UniProtKB-KW"/>
</dbReference>